<dbReference type="Proteomes" id="UP000651085">
    <property type="component" value="Unassembled WGS sequence"/>
</dbReference>
<accession>A0A926F8H7</accession>
<evidence type="ECO:0000256" key="1">
    <source>
        <dbReference type="SAM" id="Coils"/>
    </source>
</evidence>
<comment type="caution">
    <text evidence="3">The sequence shown here is derived from an EMBL/GenBank/DDBJ whole genome shotgun (WGS) entry which is preliminary data.</text>
</comment>
<protein>
    <submittedName>
        <fullName evidence="3">Septum formation initiator family protein</fullName>
    </submittedName>
</protein>
<reference evidence="3" key="1">
    <citation type="submission" date="2020-08" db="EMBL/GenBank/DDBJ databases">
        <title>Genome public.</title>
        <authorList>
            <person name="Liu C."/>
            <person name="Sun Q."/>
        </authorList>
    </citation>
    <scope>NUCLEOTIDE SEQUENCE</scope>
    <source>
        <strain evidence="3">N12</strain>
    </source>
</reference>
<keyword evidence="2" id="KW-0472">Membrane</keyword>
<sequence length="99" mass="11758">MSKLLTIWLFIAKHKYLITILLFAAIIGFLDENSAIRRLGYAREISRLQSEIEKYRAEYEENTKKLNELSTNPDAIEQIAREKYLMKKPNEDIYVFKDK</sequence>
<keyword evidence="2" id="KW-0812">Transmembrane</keyword>
<dbReference type="RefSeq" id="WP_262434964.1">
    <property type="nucleotide sequence ID" value="NZ_JACRTF010000001.1"/>
</dbReference>
<keyword evidence="2" id="KW-1133">Transmembrane helix</keyword>
<evidence type="ECO:0000256" key="2">
    <source>
        <dbReference type="SAM" id="Phobius"/>
    </source>
</evidence>
<dbReference type="AlphaFoldDB" id="A0A926F8H7"/>
<dbReference type="InterPro" id="IPR007060">
    <property type="entry name" value="FtsL/DivIC"/>
</dbReference>
<keyword evidence="4" id="KW-1185">Reference proteome</keyword>
<evidence type="ECO:0000313" key="3">
    <source>
        <dbReference type="EMBL" id="MBC8593854.1"/>
    </source>
</evidence>
<feature type="transmembrane region" description="Helical" evidence="2">
    <location>
        <begin position="6"/>
        <end position="30"/>
    </location>
</feature>
<gene>
    <name evidence="3" type="ORF">H8744_11475</name>
</gene>
<name>A0A926F8H7_9BACT</name>
<keyword evidence="1" id="KW-0175">Coiled coil</keyword>
<dbReference type="EMBL" id="JACRTF010000001">
    <property type="protein sequence ID" value="MBC8593854.1"/>
    <property type="molecule type" value="Genomic_DNA"/>
</dbReference>
<evidence type="ECO:0000313" key="4">
    <source>
        <dbReference type="Proteomes" id="UP000651085"/>
    </source>
</evidence>
<feature type="coiled-coil region" evidence="1">
    <location>
        <begin position="38"/>
        <end position="72"/>
    </location>
</feature>
<organism evidence="3 4">
    <name type="scientific">Jilunia laotingensis</name>
    <dbReference type="NCBI Taxonomy" id="2763675"/>
    <lineage>
        <taxon>Bacteria</taxon>
        <taxon>Pseudomonadati</taxon>
        <taxon>Bacteroidota</taxon>
        <taxon>Bacteroidia</taxon>
        <taxon>Bacteroidales</taxon>
        <taxon>Bacteroidaceae</taxon>
        <taxon>Jilunia</taxon>
    </lineage>
</organism>
<proteinExistence type="predicted"/>
<dbReference type="Pfam" id="PF04977">
    <property type="entry name" value="DivIC"/>
    <property type="match status" value="1"/>
</dbReference>